<sequence>MTLELVSYVPEGEAAIPPPVPAAKSAFVTEKTVVVLPEPRTMKRLPCESNAMSPLEVLLAFVFVSTEPLNEVVFESLL</sequence>
<accession>A0A2A3Z2C5</accession>
<evidence type="ECO:0000313" key="1">
    <source>
        <dbReference type="EMBL" id="PCC45643.1"/>
    </source>
</evidence>
<dbReference type="Proteomes" id="UP000217564">
    <property type="component" value="Unassembled WGS sequence"/>
</dbReference>
<dbReference type="AlphaFoldDB" id="A0A2A3Z2C5"/>
<gene>
    <name evidence="1" type="ORF">CIK64_14670</name>
</gene>
<dbReference type="EMBL" id="NRGP01000021">
    <property type="protein sequence ID" value="PCC45643.1"/>
    <property type="molecule type" value="Genomic_DNA"/>
</dbReference>
<organism evidence="1 2">
    <name type="scientific">Brevibacterium aurantiacum</name>
    <dbReference type="NCBI Taxonomy" id="273384"/>
    <lineage>
        <taxon>Bacteria</taxon>
        <taxon>Bacillati</taxon>
        <taxon>Actinomycetota</taxon>
        <taxon>Actinomycetes</taxon>
        <taxon>Micrococcales</taxon>
        <taxon>Brevibacteriaceae</taxon>
        <taxon>Brevibacterium</taxon>
    </lineage>
</organism>
<comment type="caution">
    <text evidence="1">The sequence shown here is derived from an EMBL/GenBank/DDBJ whole genome shotgun (WGS) entry which is preliminary data.</text>
</comment>
<name>A0A2A3Z2C5_BREAU</name>
<proteinExistence type="predicted"/>
<evidence type="ECO:0000313" key="2">
    <source>
        <dbReference type="Proteomes" id="UP000217564"/>
    </source>
</evidence>
<protein>
    <submittedName>
        <fullName evidence="1">Uncharacterized protein</fullName>
    </submittedName>
</protein>
<reference evidence="1 2" key="1">
    <citation type="journal article" date="2017" name="Elife">
        <title>Extensive horizontal gene transfer in cheese-associated bacteria.</title>
        <authorList>
            <person name="Bonham K.S."/>
            <person name="Wolfe B.E."/>
            <person name="Dutton R.J."/>
        </authorList>
    </citation>
    <scope>NUCLEOTIDE SEQUENCE [LARGE SCALE GENOMIC DNA]</scope>
    <source>
        <strain evidence="1 2">947_7</strain>
    </source>
</reference>